<gene>
    <name evidence="1" type="ORF">HF086_000009</name>
</gene>
<name>A0A922SQK6_SPOEX</name>
<organism evidence="1 2">
    <name type="scientific">Spodoptera exigua</name>
    <name type="common">Beet armyworm</name>
    <name type="synonym">Noctua fulgens</name>
    <dbReference type="NCBI Taxonomy" id="7107"/>
    <lineage>
        <taxon>Eukaryota</taxon>
        <taxon>Metazoa</taxon>
        <taxon>Ecdysozoa</taxon>
        <taxon>Arthropoda</taxon>
        <taxon>Hexapoda</taxon>
        <taxon>Insecta</taxon>
        <taxon>Pterygota</taxon>
        <taxon>Neoptera</taxon>
        <taxon>Endopterygota</taxon>
        <taxon>Lepidoptera</taxon>
        <taxon>Glossata</taxon>
        <taxon>Ditrysia</taxon>
        <taxon>Noctuoidea</taxon>
        <taxon>Noctuidae</taxon>
        <taxon>Amphipyrinae</taxon>
        <taxon>Spodoptera</taxon>
    </lineage>
</organism>
<protein>
    <submittedName>
        <fullName evidence="1">Uncharacterized protein</fullName>
    </submittedName>
</protein>
<sequence length="186" mass="21292">MKLATEIFIVLSCTIAVRLVIARNIVKFNMKKFYPDEQRVHMIDMTGYDRAAHPEPLPTMASKTGFITYSSLHQGVKLRNDVVVYNQTFNYNGTEEGQRILCQALFDCSVSFSVLINELSTSKNRYLVSFTNPIKYVVTTFWTGAWPNRLKFNILLSGPDLDSERVLDYAFTGVSLPQIPVEFKRF</sequence>
<reference evidence="1" key="1">
    <citation type="journal article" date="2021" name="G3 (Bethesda)">
        <title>Genome and transcriptome analysis of the beet armyworm Spodoptera exigua reveals targets for pest control. .</title>
        <authorList>
            <person name="Simon S."/>
            <person name="Breeschoten T."/>
            <person name="Jansen H.J."/>
            <person name="Dirks R.P."/>
            <person name="Schranz M.E."/>
            <person name="Ros V.I.D."/>
        </authorList>
    </citation>
    <scope>NUCLEOTIDE SEQUENCE</scope>
    <source>
        <strain evidence="1">TB_SE_WUR_2020</strain>
    </source>
</reference>
<proteinExistence type="predicted"/>
<evidence type="ECO:0000313" key="2">
    <source>
        <dbReference type="Proteomes" id="UP000814243"/>
    </source>
</evidence>
<evidence type="ECO:0000313" key="1">
    <source>
        <dbReference type="EMBL" id="KAH9645391.1"/>
    </source>
</evidence>
<comment type="caution">
    <text evidence="1">The sequence shown here is derived from an EMBL/GenBank/DDBJ whole genome shotgun (WGS) entry which is preliminary data.</text>
</comment>
<dbReference type="EMBL" id="JACEFF010000044">
    <property type="protein sequence ID" value="KAH9645391.1"/>
    <property type="molecule type" value="Genomic_DNA"/>
</dbReference>
<accession>A0A922SQK6</accession>
<dbReference type="AlphaFoldDB" id="A0A922SQK6"/>
<dbReference type="Proteomes" id="UP000814243">
    <property type="component" value="Unassembled WGS sequence"/>
</dbReference>